<feature type="region of interest" description="Disordered" evidence="1">
    <location>
        <begin position="138"/>
        <end position="159"/>
    </location>
</feature>
<keyword evidence="2" id="KW-0472">Membrane</keyword>
<evidence type="ECO:0000313" key="4">
    <source>
        <dbReference type="Proteomes" id="UP000057134"/>
    </source>
</evidence>
<accession>A0A0N9YCG0</accession>
<keyword evidence="4" id="KW-1185">Reference proteome</keyword>
<dbReference type="EMBL" id="CP011269">
    <property type="protein sequence ID" value="ALI29048.1"/>
    <property type="molecule type" value="Genomic_DNA"/>
</dbReference>
<protein>
    <submittedName>
        <fullName evidence="3">Uncharacterized protein</fullName>
    </submittedName>
</protein>
<evidence type="ECO:0000313" key="3">
    <source>
        <dbReference type="EMBL" id="ALI29048.1"/>
    </source>
</evidence>
<gene>
    <name evidence="3" type="ORF">XA26_52540</name>
</gene>
<feature type="region of interest" description="Disordered" evidence="1">
    <location>
        <begin position="83"/>
        <end position="113"/>
    </location>
</feature>
<feature type="compositionally biased region" description="Basic and acidic residues" evidence="1">
    <location>
        <begin position="138"/>
        <end position="147"/>
    </location>
</feature>
<sequence length="387" mass="41164">MTQPPNGWGNQPLPPPPENGWQGQQPGQQPPMQSPPSWGPQYQQQFTPPPPPKNNRALKWALGGTALIAVIAITAVVTMSLGSGDKEKGDGSGPTPTAGSGSNSDFASANDTGPVTIITEDPSCAAWIPIQKTLAGRERNGWDKRDPATPASAWSSEQRTQYQEVAEALRAATEQAQPLAKLTKHRVMRELYEQFIAYARSYIEAIPAYIPADDALIRTAGSAGNVVTSICQAISFGSAAARAPLVPAGTAAEAVAPPADPSNPKRIFTEPDPVCPDVQAASDQFLADVADWLKIDPNIPATQWSPEQQALNDAVIPVLRQAADKLDELGRRSDNSTLQDFTALAAQYRRAYAQAIPTYTPADQHLYDASLYPVGVITAACKAAGHT</sequence>
<proteinExistence type="predicted"/>
<feature type="compositionally biased region" description="Pro residues" evidence="1">
    <location>
        <begin position="28"/>
        <end position="38"/>
    </location>
</feature>
<evidence type="ECO:0000256" key="1">
    <source>
        <dbReference type="SAM" id="MobiDB-lite"/>
    </source>
</evidence>
<dbReference type="STRING" id="1766.XA26_52540"/>
<feature type="compositionally biased region" description="Low complexity" evidence="1">
    <location>
        <begin position="93"/>
        <end position="104"/>
    </location>
</feature>
<organism evidence="3 4">
    <name type="scientific">Mycolicibacterium fortuitum</name>
    <name type="common">Mycobacterium fortuitum</name>
    <dbReference type="NCBI Taxonomy" id="1766"/>
    <lineage>
        <taxon>Bacteria</taxon>
        <taxon>Bacillati</taxon>
        <taxon>Actinomycetota</taxon>
        <taxon>Actinomycetes</taxon>
        <taxon>Mycobacteriales</taxon>
        <taxon>Mycobacteriaceae</taxon>
        <taxon>Mycolicibacterium</taxon>
    </lineage>
</organism>
<keyword evidence="2" id="KW-1133">Transmembrane helix</keyword>
<dbReference type="AlphaFoldDB" id="A0A0N9YCG0"/>
<feature type="transmembrane region" description="Helical" evidence="2">
    <location>
        <begin position="60"/>
        <end position="81"/>
    </location>
</feature>
<dbReference type="PATRIC" id="fig|1766.6.peg.5229"/>
<reference evidence="3 4" key="1">
    <citation type="journal article" date="2015" name="MBio">
        <title>Enzymatic Degradation of Phenazines Can Generate Energy and Protect Sensitive Organisms from Toxicity.</title>
        <authorList>
            <person name="Costa K.C."/>
            <person name="Bergkessel M."/>
            <person name="Saunders S."/>
            <person name="Korlach J."/>
            <person name="Newman D.K."/>
        </authorList>
    </citation>
    <scope>NUCLEOTIDE SEQUENCE [LARGE SCALE GENOMIC DNA]</scope>
    <source>
        <strain evidence="3 4">CT6</strain>
    </source>
</reference>
<dbReference type="RefSeq" id="WP_081015628.1">
    <property type="nucleotide sequence ID" value="NZ_CP011269.1"/>
</dbReference>
<dbReference type="KEGG" id="mft:XA26_52540"/>
<name>A0A0N9YCG0_MYCFO</name>
<feature type="region of interest" description="Disordered" evidence="1">
    <location>
        <begin position="1"/>
        <end position="57"/>
    </location>
</feature>
<dbReference type="Proteomes" id="UP000057134">
    <property type="component" value="Chromosome"/>
</dbReference>
<keyword evidence="2" id="KW-0812">Transmembrane</keyword>
<evidence type="ECO:0000256" key="2">
    <source>
        <dbReference type="SAM" id="Phobius"/>
    </source>
</evidence>